<dbReference type="InterPro" id="IPR052183">
    <property type="entry name" value="IS_Transposase"/>
</dbReference>
<keyword evidence="7" id="KW-1185">Reference proteome</keyword>
<keyword evidence="2" id="KW-0815">Transposition</keyword>
<dbReference type="PANTHER" id="PTHR35528">
    <property type="entry name" value="BLL1675 PROTEIN"/>
    <property type="match status" value="1"/>
</dbReference>
<proteinExistence type="predicted"/>
<evidence type="ECO:0000313" key="6">
    <source>
        <dbReference type="EMBL" id="QQP93198.1"/>
    </source>
</evidence>
<feature type="domain" description="DDE" evidence="5">
    <location>
        <begin position="73"/>
        <end position="199"/>
    </location>
</feature>
<evidence type="ECO:0000256" key="2">
    <source>
        <dbReference type="ARBA" id="ARBA00022578"/>
    </source>
</evidence>
<evidence type="ECO:0000256" key="3">
    <source>
        <dbReference type="ARBA" id="ARBA00023125"/>
    </source>
</evidence>
<evidence type="ECO:0000256" key="1">
    <source>
        <dbReference type="ARBA" id="ARBA00002286"/>
    </source>
</evidence>
<comment type="function">
    <text evidence="1">Involved in the transposition of the insertion sequence.</text>
</comment>
<dbReference type="InterPro" id="IPR032874">
    <property type="entry name" value="DDE_dom"/>
</dbReference>
<sequence length="231" mass="27118">MKPISYARHQFPPAVIQHAVWLYLRFTLSYRDVEDLLAERGLDVSYETIRRWVGKFGPAIARNLRQLRCRPSSRWHLDEMVVRINGRQMYLWRAVDDEGEVLEVLIQHRRNKAAARKLIRKLLKKHGFVPTRITTDKLRSYGAAFKEIGLSAEHEQGVYQNNRAEVSHQPLRRRERKMQRFKSPGSAQRFVSMHAATYNTFNLQRHLISRRTLRAFRAQAMAEWNAAVVAA</sequence>
<dbReference type="InterPro" id="IPR047930">
    <property type="entry name" value="Transpos_IS6"/>
</dbReference>
<dbReference type="Pfam" id="PF13610">
    <property type="entry name" value="DDE_Tnp_IS240"/>
    <property type="match status" value="1"/>
</dbReference>
<geneLocation type="plasmid" evidence="6 7">
    <name>pTT6-1</name>
</geneLocation>
<dbReference type="Proteomes" id="UP000595197">
    <property type="component" value="Plasmid pTT6-1"/>
</dbReference>
<dbReference type="PANTHER" id="PTHR35528:SF3">
    <property type="entry name" value="BLL1675 PROTEIN"/>
    <property type="match status" value="1"/>
</dbReference>
<organism evidence="6 7">
    <name type="scientific">Skermanella cutis</name>
    <dbReference type="NCBI Taxonomy" id="2775420"/>
    <lineage>
        <taxon>Bacteria</taxon>
        <taxon>Pseudomonadati</taxon>
        <taxon>Pseudomonadota</taxon>
        <taxon>Alphaproteobacteria</taxon>
        <taxon>Rhodospirillales</taxon>
        <taxon>Azospirillaceae</taxon>
        <taxon>Skermanella</taxon>
    </lineage>
</organism>
<dbReference type="EMBL" id="CP067421">
    <property type="protein sequence ID" value="QQP93198.1"/>
    <property type="molecule type" value="Genomic_DNA"/>
</dbReference>
<dbReference type="SUPFAM" id="SSF53098">
    <property type="entry name" value="Ribonuclease H-like"/>
    <property type="match status" value="1"/>
</dbReference>
<dbReference type="RefSeq" id="WP_201082634.1">
    <property type="nucleotide sequence ID" value="NZ_CP067421.1"/>
</dbReference>
<keyword evidence="3" id="KW-0238">DNA-binding</keyword>
<dbReference type="NCBIfam" id="NF033587">
    <property type="entry name" value="transpos_IS6"/>
    <property type="match status" value="1"/>
</dbReference>
<dbReference type="Gene3D" id="3.30.420.10">
    <property type="entry name" value="Ribonuclease H-like superfamily/Ribonuclease H"/>
    <property type="match status" value="1"/>
</dbReference>
<name>A0ABX7BL76_9PROT</name>
<accession>A0ABX7BL76</accession>
<gene>
    <name evidence="6" type="ORF">IGS68_29165</name>
</gene>
<evidence type="ECO:0000256" key="4">
    <source>
        <dbReference type="ARBA" id="ARBA00023172"/>
    </source>
</evidence>
<dbReference type="InterPro" id="IPR036397">
    <property type="entry name" value="RNaseH_sf"/>
</dbReference>
<reference evidence="6" key="1">
    <citation type="submission" date="2021-02" db="EMBL/GenBank/DDBJ databases">
        <title>Skermanella TT6 skin isolate.</title>
        <authorList>
            <person name="Lee K."/>
            <person name="Ganzorig M."/>
        </authorList>
    </citation>
    <scope>NUCLEOTIDE SEQUENCE</scope>
    <source>
        <strain evidence="6">TT6</strain>
    </source>
</reference>
<evidence type="ECO:0000259" key="5">
    <source>
        <dbReference type="Pfam" id="PF13610"/>
    </source>
</evidence>
<keyword evidence="4" id="KW-0233">DNA recombination</keyword>
<evidence type="ECO:0000313" key="7">
    <source>
        <dbReference type="Proteomes" id="UP000595197"/>
    </source>
</evidence>
<keyword evidence="6" id="KW-0614">Plasmid</keyword>
<dbReference type="InterPro" id="IPR012337">
    <property type="entry name" value="RNaseH-like_sf"/>
</dbReference>
<protein>
    <submittedName>
        <fullName evidence="6">IS6 family transposase</fullName>
    </submittedName>
</protein>